<feature type="modified residue" description="4-aspartylphosphate" evidence="1">
    <location>
        <position position="56"/>
    </location>
</feature>
<dbReference type="SUPFAM" id="SSF52172">
    <property type="entry name" value="CheY-like"/>
    <property type="match status" value="1"/>
</dbReference>
<dbReference type="InterPro" id="IPR052893">
    <property type="entry name" value="TCS_response_regulator"/>
</dbReference>
<evidence type="ECO:0000256" key="1">
    <source>
        <dbReference type="PROSITE-ProRule" id="PRU00169"/>
    </source>
</evidence>
<dbReference type="PANTHER" id="PTHR44520:SF2">
    <property type="entry name" value="RESPONSE REGULATOR RCP1"/>
    <property type="match status" value="1"/>
</dbReference>
<dbReference type="EMBL" id="CP000383">
    <property type="protein sequence ID" value="ABG59345.1"/>
    <property type="molecule type" value="Genomic_DNA"/>
</dbReference>
<evidence type="ECO:0000313" key="4">
    <source>
        <dbReference type="Proteomes" id="UP000001822"/>
    </source>
</evidence>
<dbReference type="GO" id="GO:0000160">
    <property type="term" value="P:phosphorelay signal transduction system"/>
    <property type="evidence" value="ECO:0007669"/>
    <property type="project" value="InterPro"/>
</dbReference>
<evidence type="ECO:0000313" key="3">
    <source>
        <dbReference type="EMBL" id="ABG59345.1"/>
    </source>
</evidence>
<protein>
    <submittedName>
        <fullName evidence="3">Two-component response regulator, cheY-like protein</fullName>
    </submittedName>
</protein>
<dbReference type="PANTHER" id="PTHR44520">
    <property type="entry name" value="RESPONSE REGULATOR RCP1-RELATED"/>
    <property type="match status" value="1"/>
</dbReference>
<dbReference type="Pfam" id="PF00072">
    <property type="entry name" value="Response_reg"/>
    <property type="match status" value="1"/>
</dbReference>
<dbReference type="PROSITE" id="PS50110">
    <property type="entry name" value="RESPONSE_REGULATORY"/>
    <property type="match status" value="1"/>
</dbReference>
<dbReference type="Gene3D" id="3.40.50.2300">
    <property type="match status" value="1"/>
</dbReference>
<dbReference type="RefSeq" id="WP_011585462.1">
    <property type="nucleotide sequence ID" value="NC_008255.1"/>
</dbReference>
<proteinExistence type="predicted"/>
<reference evidence="3 4" key="1">
    <citation type="journal article" date="2007" name="Appl. Environ. Microbiol.">
        <title>Genome sequence of the cellulolytic gliding bacterium Cytophaga hutchinsonii.</title>
        <authorList>
            <person name="Xie G."/>
            <person name="Bruce D.C."/>
            <person name="Challacombe J.F."/>
            <person name="Chertkov O."/>
            <person name="Detter J.C."/>
            <person name="Gilna P."/>
            <person name="Han C.S."/>
            <person name="Lucas S."/>
            <person name="Misra M."/>
            <person name="Myers G.L."/>
            <person name="Richardson P."/>
            <person name="Tapia R."/>
            <person name="Thayer N."/>
            <person name="Thompson L.S."/>
            <person name="Brettin T.S."/>
            <person name="Henrissat B."/>
            <person name="Wilson D.B."/>
            <person name="McBride M.J."/>
        </authorList>
    </citation>
    <scope>NUCLEOTIDE SEQUENCE [LARGE SCALE GENOMIC DNA]</scope>
    <source>
        <strain evidence="4">ATCC 33406 / DSM 1761 / CIP 103989 / NBRC 15051 / NCIMB 9469 / D465</strain>
    </source>
</reference>
<accession>A0A6N4SSC5</accession>
<gene>
    <name evidence="3" type="primary">cheY</name>
    <name evidence="3" type="ordered locus">CHU_2082</name>
</gene>
<dbReference type="Proteomes" id="UP000001822">
    <property type="component" value="Chromosome"/>
</dbReference>
<dbReference type="SMART" id="SM00448">
    <property type="entry name" value="REC"/>
    <property type="match status" value="1"/>
</dbReference>
<dbReference type="OrthoDB" id="7631574at2"/>
<sequence length="149" mass="16869">MAIEFLLVDDDTDDSDLIFEVLKEMDSDVKYTYAMEGPEALTMLEKGYTPHIIFLDINMPGMNGWQCLTKLKSSDRSKDVPVIMYSTSSYPHEIEKAFQLGALAFFTKPNHYSLLKKNIQIVLEAVGTDNLKSLEKKVLDSITPSEKKP</sequence>
<keyword evidence="1" id="KW-0597">Phosphoprotein</keyword>
<evidence type="ECO:0000259" key="2">
    <source>
        <dbReference type="PROSITE" id="PS50110"/>
    </source>
</evidence>
<feature type="domain" description="Response regulatory" evidence="2">
    <location>
        <begin position="4"/>
        <end position="123"/>
    </location>
</feature>
<organism evidence="3 4">
    <name type="scientific">Cytophaga hutchinsonii (strain ATCC 33406 / DSM 1761 / CIP 103989 / NBRC 15051 / NCIMB 9469 / D465)</name>
    <dbReference type="NCBI Taxonomy" id="269798"/>
    <lineage>
        <taxon>Bacteria</taxon>
        <taxon>Pseudomonadati</taxon>
        <taxon>Bacteroidota</taxon>
        <taxon>Cytophagia</taxon>
        <taxon>Cytophagales</taxon>
        <taxon>Cytophagaceae</taxon>
        <taxon>Cytophaga</taxon>
    </lineage>
</organism>
<dbReference type="InterPro" id="IPR011006">
    <property type="entry name" value="CheY-like_superfamily"/>
</dbReference>
<dbReference type="AlphaFoldDB" id="A0A6N4SSC5"/>
<keyword evidence="4" id="KW-1185">Reference proteome</keyword>
<dbReference type="InterPro" id="IPR001789">
    <property type="entry name" value="Sig_transdc_resp-reg_receiver"/>
</dbReference>
<dbReference type="KEGG" id="chu:CHU_2082"/>
<name>A0A6N4SSC5_CYTH3</name>